<feature type="active site" description="Nucleophile; methyl group acceptor" evidence="9">
    <location>
        <position position="147"/>
    </location>
</feature>
<feature type="domain" description="Methylated-DNA-[protein]-cysteine S-methyltransferase DNA binding" evidence="10">
    <location>
        <begin position="96"/>
        <end position="174"/>
    </location>
</feature>
<evidence type="ECO:0000256" key="9">
    <source>
        <dbReference type="HAMAP-Rule" id="MF_00772"/>
    </source>
</evidence>
<keyword evidence="6 9" id="KW-0227">DNA damage</keyword>
<evidence type="ECO:0000256" key="4">
    <source>
        <dbReference type="ARBA" id="ARBA00022603"/>
    </source>
</evidence>
<dbReference type="GO" id="GO:0005737">
    <property type="term" value="C:cytoplasm"/>
    <property type="evidence" value="ECO:0007669"/>
    <property type="project" value="UniProtKB-SubCell"/>
</dbReference>
<proteinExistence type="inferred from homology"/>
<dbReference type="EC" id="2.1.1.63" evidence="9"/>
<dbReference type="STRING" id="641147.HMPREF9021_00173"/>
<dbReference type="InterPro" id="IPR014048">
    <property type="entry name" value="MethylDNA_cys_MeTrfase_DNA-bd"/>
</dbReference>
<accession>V9HDU1</accession>
<reference evidence="12 13" key="1">
    <citation type="submission" date="2010-03" db="EMBL/GenBank/DDBJ databases">
        <authorList>
            <consortium name="The Broad Institute Genome Sequencing Platform"/>
            <person name="Ward D."/>
            <person name="Earl A."/>
            <person name="Feldgarden M."/>
            <person name="Gevers D."/>
            <person name="Young S."/>
            <person name="Zeng Q."/>
            <person name="Koehrsen M."/>
            <person name="Alvarado L."/>
            <person name="Berlin A.M."/>
            <person name="Borenstein D."/>
            <person name="Chapman S.B."/>
            <person name="Chen Z."/>
            <person name="Engels R."/>
            <person name="Freedman E."/>
            <person name="Gellesch M."/>
            <person name="Goldberg J."/>
            <person name="Griggs A."/>
            <person name="Gujja S."/>
            <person name="Heilman E.R."/>
            <person name="Heiman D.I."/>
            <person name="Hepburn T.A."/>
            <person name="Howarth C."/>
            <person name="Jen D."/>
            <person name="Larson L."/>
            <person name="Mehta T."/>
            <person name="Park D."/>
            <person name="Pearson M."/>
            <person name="Richards J."/>
            <person name="Roberts A."/>
            <person name="Saif S."/>
            <person name="Shea T.D."/>
            <person name="Shenoy N."/>
            <person name="Sisk P."/>
            <person name="Stolte C."/>
            <person name="Sykes S.N."/>
            <person name="Walk T."/>
            <person name="White J."/>
            <person name="Yandava C."/>
            <person name="Izard J."/>
            <person name="Baranova O.V."/>
            <person name="Blanton J.M."/>
            <person name="Tanner A.C."/>
            <person name="Dewhirst F."/>
            <person name="Haas B."/>
            <person name="Nusbaum C."/>
            <person name="Birren B."/>
        </authorList>
    </citation>
    <scope>NUCLEOTIDE SEQUENCE [LARGE SCALE GENOMIC DNA]</scope>
    <source>
        <strain evidence="12 13">ATCC 29453</strain>
    </source>
</reference>
<dbReference type="FunFam" id="1.10.10.10:FF:000214">
    <property type="entry name" value="Methylated-DNA--protein-cysteine methyltransferase"/>
    <property type="match status" value="1"/>
</dbReference>
<dbReference type="PANTHER" id="PTHR10815:SF5">
    <property type="entry name" value="METHYLATED-DNA--PROTEIN-CYSTEINE METHYLTRANSFERASE"/>
    <property type="match status" value="1"/>
</dbReference>
<dbReference type="Gene3D" id="3.30.160.70">
    <property type="entry name" value="Methylated DNA-protein cysteine methyltransferase domain"/>
    <property type="match status" value="1"/>
</dbReference>
<protein>
    <recommendedName>
        <fullName evidence="9">Methylated-DNA--protein-cysteine methyltransferase</fullName>
        <ecNumber evidence="9">2.1.1.63</ecNumber>
    </recommendedName>
    <alternativeName>
        <fullName evidence="9">6-O-methylguanine-DNA methyltransferase</fullName>
        <shortName evidence="9">MGMT</shortName>
    </alternativeName>
    <alternativeName>
        <fullName evidence="9">O-6-methylguanine-DNA-alkyltransferase</fullName>
    </alternativeName>
</protein>
<comment type="similarity">
    <text evidence="2 9">Belongs to the MGMT family.</text>
</comment>
<dbReference type="SUPFAM" id="SSF53155">
    <property type="entry name" value="Methylated DNA-protein cysteine methyltransferase domain"/>
    <property type="match status" value="1"/>
</dbReference>
<dbReference type="PROSITE" id="PS00374">
    <property type="entry name" value="MGMT"/>
    <property type="match status" value="1"/>
</dbReference>
<dbReference type="InterPro" id="IPR008332">
    <property type="entry name" value="MethylG_MeTrfase_N"/>
</dbReference>
<gene>
    <name evidence="12" type="ORF">HMPREF9021_00173</name>
</gene>
<dbReference type="GO" id="GO:0032259">
    <property type="term" value="P:methylation"/>
    <property type="evidence" value="ECO:0007669"/>
    <property type="project" value="UniProtKB-KW"/>
</dbReference>
<reference evidence="12 13" key="2">
    <citation type="submission" date="2011-10" db="EMBL/GenBank/DDBJ databases">
        <title>The Genome Sequence of Simonsiella muelleri ATCC 29453.</title>
        <authorList>
            <consortium name="The Broad Institute Genome Sequencing Platform"/>
            <consortium name="The Broad Institute Genome Sequencing Center for Infectious Disease"/>
            <person name="Earl A."/>
            <person name="Ward D."/>
            <person name="Feldgarden M."/>
            <person name="Gevers D."/>
            <person name="Izard J."/>
            <person name="Baranova O.V."/>
            <person name="Blanton J.M."/>
            <person name="Tanner A.C."/>
            <person name="Dewhirst F."/>
            <person name="Young S.K."/>
            <person name="Zeng Q."/>
            <person name="Gargeya S."/>
            <person name="Fitzgerald M."/>
            <person name="Haas B."/>
            <person name="Abouelleil A."/>
            <person name="Alvarado L."/>
            <person name="Arachchi H.M."/>
            <person name="Berlin A."/>
            <person name="Brown A."/>
            <person name="Chapman S.B."/>
            <person name="Chen Z."/>
            <person name="Dunbar C."/>
            <person name="Freedman E."/>
            <person name="Gearin G."/>
            <person name="Goldberg J."/>
            <person name="Griggs A."/>
            <person name="Gujja S."/>
            <person name="Heiman D."/>
            <person name="Howarth C."/>
            <person name="Larson L."/>
            <person name="Lui A."/>
            <person name="MacDonald P.J.P."/>
            <person name="Montmayeur A."/>
            <person name="Murphy C."/>
            <person name="Neiman D."/>
            <person name="Pearson M."/>
            <person name="Priest M."/>
            <person name="Roberts A."/>
            <person name="Saif S."/>
            <person name="Shea T."/>
            <person name="Shenoy N."/>
            <person name="Sisk P."/>
            <person name="Stolte C."/>
            <person name="Sykes S."/>
            <person name="Wortman J."/>
            <person name="Nusbaum C."/>
            <person name="Birren B."/>
        </authorList>
    </citation>
    <scope>NUCLEOTIDE SEQUENCE [LARGE SCALE GENOMIC DNA]</scope>
    <source>
        <strain evidence="12 13">ATCC 29453</strain>
    </source>
</reference>
<dbReference type="eggNOG" id="COG0350">
    <property type="taxonomic scope" value="Bacteria"/>
</dbReference>
<feature type="domain" description="Methylguanine DNA methyltransferase ribonuclease-like" evidence="11">
    <location>
        <begin position="13"/>
        <end position="92"/>
    </location>
</feature>
<comment type="catalytic activity">
    <reaction evidence="8 9">
        <text>a 6-O-methyl-2'-deoxyguanosine in DNA + L-cysteinyl-[protein] = S-methyl-L-cysteinyl-[protein] + a 2'-deoxyguanosine in DNA</text>
        <dbReference type="Rhea" id="RHEA:24000"/>
        <dbReference type="Rhea" id="RHEA-COMP:10131"/>
        <dbReference type="Rhea" id="RHEA-COMP:10132"/>
        <dbReference type="Rhea" id="RHEA-COMP:11367"/>
        <dbReference type="Rhea" id="RHEA-COMP:11368"/>
        <dbReference type="ChEBI" id="CHEBI:29950"/>
        <dbReference type="ChEBI" id="CHEBI:82612"/>
        <dbReference type="ChEBI" id="CHEBI:85445"/>
        <dbReference type="ChEBI" id="CHEBI:85448"/>
        <dbReference type="EC" id="2.1.1.63"/>
    </reaction>
</comment>
<evidence type="ECO:0000259" key="10">
    <source>
        <dbReference type="Pfam" id="PF01035"/>
    </source>
</evidence>
<evidence type="ECO:0000313" key="12">
    <source>
        <dbReference type="EMBL" id="EFG31776.1"/>
    </source>
</evidence>
<dbReference type="CDD" id="cd06445">
    <property type="entry name" value="ATase"/>
    <property type="match status" value="1"/>
</dbReference>
<evidence type="ECO:0000256" key="3">
    <source>
        <dbReference type="ARBA" id="ARBA00022490"/>
    </source>
</evidence>
<dbReference type="Proteomes" id="UP000017813">
    <property type="component" value="Unassembled WGS sequence"/>
</dbReference>
<dbReference type="EMBL" id="ADCY02000003">
    <property type="protein sequence ID" value="EFG31776.1"/>
    <property type="molecule type" value="Genomic_DNA"/>
</dbReference>
<evidence type="ECO:0000256" key="2">
    <source>
        <dbReference type="ARBA" id="ARBA00008711"/>
    </source>
</evidence>
<comment type="catalytic activity">
    <reaction evidence="1 9">
        <text>a 4-O-methyl-thymidine in DNA + L-cysteinyl-[protein] = a thymidine in DNA + S-methyl-L-cysteinyl-[protein]</text>
        <dbReference type="Rhea" id="RHEA:53428"/>
        <dbReference type="Rhea" id="RHEA-COMP:10131"/>
        <dbReference type="Rhea" id="RHEA-COMP:10132"/>
        <dbReference type="Rhea" id="RHEA-COMP:13555"/>
        <dbReference type="Rhea" id="RHEA-COMP:13556"/>
        <dbReference type="ChEBI" id="CHEBI:29950"/>
        <dbReference type="ChEBI" id="CHEBI:82612"/>
        <dbReference type="ChEBI" id="CHEBI:137386"/>
        <dbReference type="ChEBI" id="CHEBI:137387"/>
        <dbReference type="EC" id="2.1.1.63"/>
    </reaction>
</comment>
<keyword evidence="4 9" id="KW-0489">Methyltransferase</keyword>
<dbReference type="SUPFAM" id="SSF46767">
    <property type="entry name" value="Methylated DNA-protein cysteine methyltransferase, C-terminal domain"/>
    <property type="match status" value="1"/>
</dbReference>
<dbReference type="Pfam" id="PF01035">
    <property type="entry name" value="DNA_binding_1"/>
    <property type="match status" value="1"/>
</dbReference>
<dbReference type="GO" id="GO:0003908">
    <property type="term" value="F:methylated-DNA-[protein]-cysteine S-methyltransferase activity"/>
    <property type="evidence" value="ECO:0007669"/>
    <property type="project" value="UniProtKB-UniRule"/>
</dbReference>
<keyword evidence="3 9" id="KW-0963">Cytoplasm</keyword>
<dbReference type="InterPro" id="IPR036631">
    <property type="entry name" value="MGMT_N_sf"/>
</dbReference>
<dbReference type="HAMAP" id="MF_00772">
    <property type="entry name" value="OGT"/>
    <property type="match status" value="1"/>
</dbReference>
<dbReference type="Gene3D" id="1.10.10.10">
    <property type="entry name" value="Winged helix-like DNA-binding domain superfamily/Winged helix DNA-binding domain"/>
    <property type="match status" value="1"/>
</dbReference>
<dbReference type="InterPro" id="IPR001497">
    <property type="entry name" value="MethylDNA_cys_MeTrfase_AS"/>
</dbReference>
<dbReference type="InterPro" id="IPR036217">
    <property type="entry name" value="MethylDNA_cys_MeTrfase_DNAb"/>
</dbReference>
<dbReference type="InterPro" id="IPR023546">
    <property type="entry name" value="MGMT"/>
</dbReference>
<dbReference type="AlphaFoldDB" id="V9HDU1"/>
<evidence type="ECO:0000256" key="6">
    <source>
        <dbReference type="ARBA" id="ARBA00022763"/>
    </source>
</evidence>
<dbReference type="HOGENOM" id="CLU_000445_52_2_4"/>
<keyword evidence="5 9" id="KW-0808">Transferase</keyword>
<evidence type="ECO:0000259" key="11">
    <source>
        <dbReference type="Pfam" id="PF02870"/>
    </source>
</evidence>
<comment type="function">
    <text evidence="9">Involved in the cellular defense against the biological effects of O6-methylguanine (O6-MeG) and O4-methylthymine (O4-MeT) in DNA. Repairs the methylated nucleobase in DNA by stoichiometrically transferring the methyl group to a cysteine residue in the enzyme. This is a suicide reaction: the enzyme is irreversibly inactivated.</text>
</comment>
<comment type="miscellaneous">
    <text evidence="9">This enzyme catalyzes only one turnover and therefore is not strictly catalytic. According to one definition, an enzyme is a biocatalyst that acts repeatedly and over many reaction cycles.</text>
</comment>
<dbReference type="GO" id="GO:0006307">
    <property type="term" value="P:DNA alkylation repair"/>
    <property type="evidence" value="ECO:0007669"/>
    <property type="project" value="UniProtKB-UniRule"/>
</dbReference>
<dbReference type="Pfam" id="PF02870">
    <property type="entry name" value="Methyltransf_1N"/>
    <property type="match status" value="1"/>
</dbReference>
<comment type="caution">
    <text evidence="12">The sequence shown here is derived from an EMBL/GenBank/DDBJ whole genome shotgun (WGS) entry which is preliminary data.</text>
</comment>
<dbReference type="NCBIfam" id="TIGR00589">
    <property type="entry name" value="ogt"/>
    <property type="match status" value="1"/>
</dbReference>
<evidence type="ECO:0000256" key="7">
    <source>
        <dbReference type="ARBA" id="ARBA00023204"/>
    </source>
</evidence>
<dbReference type="KEGG" id="smur:BWP33_01705"/>
<comment type="subcellular location">
    <subcellularLocation>
        <location evidence="9">Cytoplasm</location>
    </subcellularLocation>
</comment>
<evidence type="ECO:0000256" key="5">
    <source>
        <dbReference type="ARBA" id="ARBA00022679"/>
    </source>
</evidence>
<sequence>MNFVENSSFSHPVYAAYLPTPLGEMLAMSSDAGVCLLAFLDEKGFEKECVAVQNAKRAHLVWQDNAHLSILREELREYFSGSLKDFSVPVDFVGTPFQQSVWRILQTIPYGKTISYLEQAHILANPKAVRAVASANGKNKISIIVPCHRVIGSNGKLTGYAGGLARKQALLNLECGD</sequence>
<name>V9HDU1_9NEIS</name>
<organism evidence="12 13">
    <name type="scientific">Simonsiella muelleri ATCC 29453</name>
    <dbReference type="NCBI Taxonomy" id="641147"/>
    <lineage>
        <taxon>Bacteria</taxon>
        <taxon>Pseudomonadati</taxon>
        <taxon>Pseudomonadota</taxon>
        <taxon>Betaproteobacteria</taxon>
        <taxon>Neisseriales</taxon>
        <taxon>Neisseriaceae</taxon>
        <taxon>Simonsiella</taxon>
    </lineage>
</organism>
<dbReference type="PANTHER" id="PTHR10815">
    <property type="entry name" value="METHYLATED-DNA--PROTEIN-CYSTEINE METHYLTRANSFERASE"/>
    <property type="match status" value="1"/>
</dbReference>
<evidence type="ECO:0000313" key="13">
    <source>
        <dbReference type="Proteomes" id="UP000017813"/>
    </source>
</evidence>
<evidence type="ECO:0000256" key="1">
    <source>
        <dbReference type="ARBA" id="ARBA00001286"/>
    </source>
</evidence>
<dbReference type="OrthoDB" id="9811249at2"/>
<keyword evidence="13" id="KW-1185">Reference proteome</keyword>
<evidence type="ECO:0000256" key="8">
    <source>
        <dbReference type="ARBA" id="ARBA00049348"/>
    </source>
</evidence>
<dbReference type="RefSeq" id="WP_002641095.1">
    <property type="nucleotide sequence ID" value="NZ_CP019448.1"/>
</dbReference>
<dbReference type="InterPro" id="IPR036388">
    <property type="entry name" value="WH-like_DNA-bd_sf"/>
</dbReference>
<keyword evidence="7 9" id="KW-0234">DNA repair</keyword>